<dbReference type="AlphaFoldDB" id="Q22UT6"/>
<feature type="transmembrane region" description="Helical" evidence="1">
    <location>
        <begin position="301"/>
        <end position="322"/>
    </location>
</feature>
<protein>
    <submittedName>
        <fullName evidence="2">Transmembrane protein, putative</fullName>
    </submittedName>
</protein>
<dbReference type="GeneID" id="7840320"/>
<sequence>MKQTQACTISSIPSNDSAQVKYFTIGNMLFEVDANNSNQSSPVLRPQNSNSFYCGSPSSSHYEMSNLSEEGYYQVLMKLRQKLQPVTCIQFNNKCNQLEATILQEKSAIQFNQYEQQELFYEFQAKKPQFSQTLERYFTLRNQASSFNYLDQSSSDSCMSSINPTQQKLQQDTKENIFYQFCNQEITKLNDLNGQQQFFSYTVVQCLEDELTPYIYKMGFSESFISILGSSRNNFQQMLMRSGSYLPFHQEVRLRYNMSIIESLLICHDKIHENKNFHCYTENCQLETFERLFFNCVINKYVIPCVYGGALLGFIVLDLYTIPNQVIKGLLSRRKQANCQLVPIFPEEYIQKTEVFLQKIKRYSS</sequence>
<keyword evidence="1 2" id="KW-0812">Transmembrane</keyword>
<organism evidence="2 3">
    <name type="scientific">Tetrahymena thermophila (strain SB210)</name>
    <dbReference type="NCBI Taxonomy" id="312017"/>
    <lineage>
        <taxon>Eukaryota</taxon>
        <taxon>Sar</taxon>
        <taxon>Alveolata</taxon>
        <taxon>Ciliophora</taxon>
        <taxon>Intramacronucleata</taxon>
        <taxon>Oligohymenophorea</taxon>
        <taxon>Hymenostomatida</taxon>
        <taxon>Tetrahymenina</taxon>
        <taxon>Tetrahymenidae</taxon>
        <taxon>Tetrahymena</taxon>
    </lineage>
</organism>
<proteinExistence type="predicted"/>
<dbReference type="HOGENOM" id="CLU_759700_0_0_1"/>
<keyword evidence="3" id="KW-1185">Reference proteome</keyword>
<gene>
    <name evidence="2" type="ORF">TTHERM_00846940</name>
</gene>
<reference evidence="3" key="1">
    <citation type="journal article" date="2006" name="PLoS Biol.">
        <title>Macronuclear genome sequence of the ciliate Tetrahymena thermophila, a model eukaryote.</title>
        <authorList>
            <person name="Eisen J.A."/>
            <person name="Coyne R.S."/>
            <person name="Wu M."/>
            <person name="Wu D."/>
            <person name="Thiagarajan M."/>
            <person name="Wortman J.R."/>
            <person name="Badger J.H."/>
            <person name="Ren Q."/>
            <person name="Amedeo P."/>
            <person name="Jones K.M."/>
            <person name="Tallon L.J."/>
            <person name="Delcher A.L."/>
            <person name="Salzberg S.L."/>
            <person name="Silva J.C."/>
            <person name="Haas B.J."/>
            <person name="Majoros W.H."/>
            <person name="Farzad M."/>
            <person name="Carlton J.M."/>
            <person name="Smith R.K. Jr."/>
            <person name="Garg J."/>
            <person name="Pearlman R.E."/>
            <person name="Karrer K.M."/>
            <person name="Sun L."/>
            <person name="Manning G."/>
            <person name="Elde N.C."/>
            <person name="Turkewitz A.P."/>
            <person name="Asai D.J."/>
            <person name="Wilkes D.E."/>
            <person name="Wang Y."/>
            <person name="Cai H."/>
            <person name="Collins K."/>
            <person name="Stewart B.A."/>
            <person name="Lee S.R."/>
            <person name="Wilamowska K."/>
            <person name="Weinberg Z."/>
            <person name="Ruzzo W.L."/>
            <person name="Wloga D."/>
            <person name="Gaertig J."/>
            <person name="Frankel J."/>
            <person name="Tsao C.-C."/>
            <person name="Gorovsky M.A."/>
            <person name="Keeling P.J."/>
            <person name="Waller R.F."/>
            <person name="Patron N.J."/>
            <person name="Cherry J.M."/>
            <person name="Stover N.A."/>
            <person name="Krieger C.J."/>
            <person name="del Toro C."/>
            <person name="Ryder H.F."/>
            <person name="Williamson S.C."/>
            <person name="Barbeau R.A."/>
            <person name="Hamilton E.P."/>
            <person name="Orias E."/>
        </authorList>
    </citation>
    <scope>NUCLEOTIDE SEQUENCE [LARGE SCALE GENOMIC DNA]</scope>
    <source>
        <strain evidence="3">SB210</strain>
    </source>
</reference>
<evidence type="ECO:0000313" key="3">
    <source>
        <dbReference type="Proteomes" id="UP000009168"/>
    </source>
</evidence>
<dbReference type="KEGG" id="tet:TTHERM_00846940"/>
<name>Q22UT6_TETTS</name>
<evidence type="ECO:0000256" key="1">
    <source>
        <dbReference type="SAM" id="Phobius"/>
    </source>
</evidence>
<dbReference type="Proteomes" id="UP000009168">
    <property type="component" value="Unassembled WGS sequence"/>
</dbReference>
<dbReference type="InParanoid" id="Q22UT6"/>
<dbReference type="RefSeq" id="XP_001009285.1">
    <property type="nucleotide sequence ID" value="XM_001009285.3"/>
</dbReference>
<keyword evidence="1" id="KW-0472">Membrane</keyword>
<accession>Q22UT6</accession>
<dbReference type="EMBL" id="GG662825">
    <property type="protein sequence ID" value="EAR89040.1"/>
    <property type="molecule type" value="Genomic_DNA"/>
</dbReference>
<evidence type="ECO:0000313" key="2">
    <source>
        <dbReference type="EMBL" id="EAR89040.1"/>
    </source>
</evidence>
<keyword evidence="1" id="KW-1133">Transmembrane helix</keyword>